<feature type="compositionally biased region" description="Basic and acidic residues" evidence="1">
    <location>
        <begin position="50"/>
        <end position="59"/>
    </location>
</feature>
<evidence type="ECO:0000256" key="1">
    <source>
        <dbReference type="SAM" id="MobiDB-lite"/>
    </source>
</evidence>
<accession>A0A6B2LKD7</accession>
<proteinExistence type="predicted"/>
<dbReference type="EMBL" id="GIBP01008199">
    <property type="protein sequence ID" value="NDV37168.1"/>
    <property type="molecule type" value="Transcribed_RNA"/>
</dbReference>
<name>A0A6B2LKD7_9EUKA</name>
<feature type="region of interest" description="Disordered" evidence="1">
    <location>
        <begin position="1"/>
        <end position="163"/>
    </location>
</feature>
<organism evidence="2">
    <name type="scientific">Arcella intermedia</name>
    <dbReference type="NCBI Taxonomy" id="1963864"/>
    <lineage>
        <taxon>Eukaryota</taxon>
        <taxon>Amoebozoa</taxon>
        <taxon>Tubulinea</taxon>
        <taxon>Elardia</taxon>
        <taxon>Arcellinida</taxon>
        <taxon>Sphaerothecina</taxon>
        <taxon>Arcellidae</taxon>
        <taxon>Arcella</taxon>
    </lineage>
</organism>
<feature type="compositionally biased region" description="Polar residues" evidence="1">
    <location>
        <begin position="127"/>
        <end position="148"/>
    </location>
</feature>
<sequence>MQKDLCRESELLKENEKPLNDYNCSDKTRERRNTDQSSSTSTKRRKSKSKSREVSKEIKTIVIPKKGLTPRDESEGEEFLNAEESSGNSDDEKATRKNRRKSTKTPRAALSARSSIPLRAATAKSPRINTATVNPSTSRKTESSNSVLNAILQKKKAEGGEVH</sequence>
<reference evidence="2" key="1">
    <citation type="journal article" date="2020" name="J. Eukaryot. Microbiol.">
        <title>De novo Sequencing, Assembly and Annotation of the Transcriptome for the Free-Living Testate Amoeba Arcella intermedia.</title>
        <authorList>
            <person name="Ribeiro G.M."/>
            <person name="Porfirio-Sousa A.L."/>
            <person name="Maurer-Alcala X.X."/>
            <person name="Katz L.A."/>
            <person name="Lahr D.J.G."/>
        </authorList>
    </citation>
    <scope>NUCLEOTIDE SEQUENCE</scope>
</reference>
<protein>
    <submittedName>
        <fullName evidence="2">Uncharacterized protein</fullName>
    </submittedName>
</protein>
<evidence type="ECO:0000313" key="2">
    <source>
        <dbReference type="EMBL" id="NDV37168.1"/>
    </source>
</evidence>
<feature type="compositionally biased region" description="Basic and acidic residues" evidence="1">
    <location>
        <begin position="1"/>
        <end position="34"/>
    </location>
</feature>
<dbReference type="AlphaFoldDB" id="A0A6B2LKD7"/>